<evidence type="ECO:0000259" key="5">
    <source>
        <dbReference type="SMART" id="SM01376"/>
    </source>
</evidence>
<feature type="non-terminal residue" evidence="6">
    <location>
        <position position="131"/>
    </location>
</feature>
<dbReference type="Proteomes" id="UP001057375">
    <property type="component" value="Unassembled WGS sequence"/>
</dbReference>
<sequence length="131" mass="14426">MDETFEKAGSGASLTYPVAAGQFRKGHYAMLKQNPCKITDISISKTGKHGHAKARIVGINIFTGVKYEDVCGTTHNMEAPHVDKKEYELVDIDEAQVILMDTDGEPKEDLNLPPGDLAEELKKAHEEVQDD</sequence>
<evidence type="ECO:0000256" key="3">
    <source>
        <dbReference type="ARBA" id="ARBA00023071"/>
    </source>
</evidence>
<gene>
    <name evidence="6" type="ORF">ADUPG1_008441</name>
</gene>
<dbReference type="InterPro" id="IPR019769">
    <property type="entry name" value="Trans_elong_IF5A_hypusine_site"/>
</dbReference>
<dbReference type="InterPro" id="IPR012340">
    <property type="entry name" value="NA-bd_OB-fold"/>
</dbReference>
<evidence type="ECO:0000313" key="6">
    <source>
        <dbReference type="EMBL" id="GKT35245.1"/>
    </source>
</evidence>
<reference evidence="6" key="1">
    <citation type="submission" date="2022-03" db="EMBL/GenBank/DDBJ databases">
        <title>Draft genome sequence of Aduncisulcus paluster, a free-living microaerophilic Fornicata.</title>
        <authorList>
            <person name="Yuyama I."/>
            <person name="Kume K."/>
            <person name="Tamura T."/>
            <person name="Inagaki Y."/>
            <person name="Hashimoto T."/>
        </authorList>
    </citation>
    <scope>NUCLEOTIDE SEQUENCE</scope>
    <source>
        <strain evidence="6">NY0171</strain>
    </source>
</reference>
<dbReference type="SUPFAM" id="SSF50249">
    <property type="entry name" value="Nucleic acid-binding proteins"/>
    <property type="match status" value="1"/>
</dbReference>
<protein>
    <recommendedName>
        <fullName evidence="4">Eukaryotic translation initiation factor 5A</fullName>
        <shortName evidence="4">eIF-5A</shortName>
    </recommendedName>
</protein>
<dbReference type="InterPro" id="IPR008991">
    <property type="entry name" value="Translation_prot_SH3-like_sf"/>
</dbReference>
<dbReference type="InterPro" id="IPR048670">
    <property type="entry name" value="IF5A-like_N"/>
</dbReference>
<accession>A0ABQ5KW34</accession>
<comment type="caution">
    <text evidence="6">The sequence shown here is derived from an EMBL/GenBank/DDBJ whole genome shotgun (WGS) entry which is preliminary data.</text>
</comment>
<evidence type="ECO:0000256" key="1">
    <source>
        <dbReference type="ARBA" id="ARBA00006016"/>
    </source>
</evidence>
<organism evidence="6 7">
    <name type="scientific">Aduncisulcus paluster</name>
    <dbReference type="NCBI Taxonomy" id="2918883"/>
    <lineage>
        <taxon>Eukaryota</taxon>
        <taxon>Metamonada</taxon>
        <taxon>Carpediemonas-like organisms</taxon>
        <taxon>Aduncisulcus</taxon>
    </lineage>
</organism>
<dbReference type="Gene3D" id="2.30.30.30">
    <property type="match status" value="1"/>
</dbReference>
<dbReference type="EMBL" id="BQXS01010951">
    <property type="protein sequence ID" value="GKT35245.1"/>
    <property type="molecule type" value="Genomic_DNA"/>
</dbReference>
<keyword evidence="3 4" id="KW-0385">Hypusine</keyword>
<proteinExistence type="inferred from homology"/>
<dbReference type="PANTHER" id="PTHR11673">
    <property type="entry name" value="TRANSLATION INITIATION FACTOR 5A FAMILY MEMBER"/>
    <property type="match status" value="1"/>
</dbReference>
<comment type="function">
    <text evidence="4">Translation factor that promotes translation elongation and termination, particularly upon ribosome stalling at specific amino acid sequence contexts. Binds between the exit (E) and peptidyl (P) site of the ribosome and promotes rescue of stalled ribosome: specifically required for efficient translation of polyproline-containing peptides as well as other motifs that stall the ribosome. Acts as ribosome quality control (RQC) cofactor by joining the RQC complex to facilitate peptidyl transfer during CAT tailing step.</text>
</comment>
<dbReference type="Pfam" id="PF21485">
    <property type="entry name" value="IF5A-like_N"/>
    <property type="match status" value="1"/>
</dbReference>
<dbReference type="Pfam" id="PF01287">
    <property type="entry name" value="eIF-5a"/>
    <property type="match status" value="1"/>
</dbReference>
<comment type="PTM">
    <text evidence="4">eIF-5A seems to be the only eukaryotic protein to have a hypusine residue which is a post-translational modification of a lysine by the addition of a butylamino group.</text>
</comment>
<dbReference type="InterPro" id="IPR014722">
    <property type="entry name" value="Rib_uL2_dom2"/>
</dbReference>
<dbReference type="SMART" id="SM01376">
    <property type="entry name" value="eIF-5a"/>
    <property type="match status" value="1"/>
</dbReference>
<evidence type="ECO:0000256" key="4">
    <source>
        <dbReference type="RuleBase" id="RU362005"/>
    </source>
</evidence>
<comment type="similarity">
    <text evidence="1 4">Belongs to the eIF-5A family.</text>
</comment>
<dbReference type="PIRSF" id="PIRSF003025">
    <property type="entry name" value="eIF5A"/>
    <property type="match status" value="1"/>
</dbReference>
<dbReference type="Gene3D" id="2.40.50.140">
    <property type="entry name" value="Nucleic acid-binding proteins"/>
    <property type="match status" value="1"/>
</dbReference>
<evidence type="ECO:0000256" key="2">
    <source>
        <dbReference type="ARBA" id="ARBA00022917"/>
    </source>
</evidence>
<dbReference type="PROSITE" id="PS00302">
    <property type="entry name" value="IF5A_HYPUSINE"/>
    <property type="match status" value="1"/>
</dbReference>
<dbReference type="SUPFAM" id="SSF50104">
    <property type="entry name" value="Translation proteins SH3-like domain"/>
    <property type="match status" value="1"/>
</dbReference>
<keyword evidence="2 4" id="KW-0648">Protein biosynthesis</keyword>
<dbReference type="InterPro" id="IPR020189">
    <property type="entry name" value="IF5A_C"/>
</dbReference>
<dbReference type="NCBIfam" id="TIGR00037">
    <property type="entry name" value="eIF_5A"/>
    <property type="match status" value="1"/>
</dbReference>
<evidence type="ECO:0000313" key="7">
    <source>
        <dbReference type="Proteomes" id="UP001057375"/>
    </source>
</evidence>
<name>A0ABQ5KW34_9EUKA</name>
<feature type="domain" description="Translation initiation factor 5A C-terminal" evidence="5">
    <location>
        <begin position="81"/>
        <end position="131"/>
    </location>
</feature>
<dbReference type="InterPro" id="IPR001884">
    <property type="entry name" value="IF5A-like"/>
</dbReference>
<keyword evidence="7" id="KW-1185">Reference proteome</keyword>